<dbReference type="OrthoDB" id="10550720at2759"/>
<dbReference type="Proteomes" id="UP000492820">
    <property type="component" value="Unassembled WGS sequence"/>
</dbReference>
<feature type="region of interest" description="Disordered" evidence="1">
    <location>
        <begin position="220"/>
        <end position="271"/>
    </location>
</feature>
<accession>A0A068X009</accession>
<dbReference type="WBParaSite" id="EgrG_001101300">
    <property type="protein sequence ID" value="EgrG_001101300"/>
    <property type="gene ID" value="EgrG_001101300"/>
</dbReference>
<name>A0A068X009_ECHGR</name>
<evidence type="ECO:0000313" key="2">
    <source>
        <dbReference type="EMBL" id="CDS23253.1"/>
    </source>
</evidence>
<sequence>MGTYYQPLERNPIQPFGCLDFPKTTATSNISTGTMAYLCKLNTPLRKTEHLFADGNCVRARRSIVELGDLNTLNNCTTSCPMIAEHCTYKQQHQHHGCTENPDECRSLQDVRLTMAHSRKVKETSSSCQLNTSMARSKLCSQVFQSLVDSSKSWCPPPTHGCRPNISRCHSTVRWYSAAYSLIFTMPVGCFPSFRRKIKSKRIVRCCLFLEFNKGKAPLSRKEEAKNDISRKSAKPTEVNNHAEAKAESSASVEQQVEVALQRQEEGKGAQNIDQKTFEQVAEVHQPIECVANELVTFSEPTEHNKEINESYKCETASPGATIMEYEGARETAPNAEIEYPCEAPPTTGLIVKDMEVGESAVLQKAESPCEAPPTEAESPCEAPPTEAFVEHEEVEESNLPQEHELQGENVPPTEEIVEFVVDQESVIPQEAESPCEAVPTVVERDEVQKFSEPPEIGATQESVENAEGKPSQIYKSEQPFASEEEHTEAHNSSELKVTVLPKGFHWVTTSVPLPEGAIDIHELHLPMHVGLVETGKGEIPCKYLEAKRTFYAGIDGREQDFACGKILCLDPNIAESIEIEWVHVSTSDIRSRNLVAGARDAGGKLLYIARGMIPLNGPYPYYELSSGWVSEDLEYAHLPYGGVEWEQHDFDVLTWKPRCC</sequence>
<proteinExistence type="predicted"/>
<gene>
    <name evidence="2" type="ORF">EgrG_001101300</name>
</gene>
<dbReference type="AlphaFoldDB" id="A0A068X009"/>
<organism evidence="2">
    <name type="scientific">Echinococcus granulosus</name>
    <name type="common">Hydatid tapeworm</name>
    <dbReference type="NCBI Taxonomy" id="6210"/>
    <lineage>
        <taxon>Eukaryota</taxon>
        <taxon>Metazoa</taxon>
        <taxon>Spiralia</taxon>
        <taxon>Lophotrochozoa</taxon>
        <taxon>Platyhelminthes</taxon>
        <taxon>Cestoda</taxon>
        <taxon>Eucestoda</taxon>
        <taxon>Cyclophyllidea</taxon>
        <taxon>Taeniidae</taxon>
        <taxon>Echinococcus</taxon>
        <taxon>Echinococcus granulosus group</taxon>
    </lineage>
</organism>
<reference evidence="2 3" key="1">
    <citation type="journal article" date="2013" name="Nature">
        <title>The genomes of four tapeworm species reveal adaptations to parasitism.</title>
        <authorList>
            <person name="Tsai I.J."/>
            <person name="Zarowiecki M."/>
            <person name="Holroyd N."/>
            <person name="Garciarrubio A."/>
            <person name="Sanchez-Flores A."/>
            <person name="Brooks K.L."/>
            <person name="Tracey A."/>
            <person name="Bobes R.J."/>
            <person name="Fragoso G."/>
            <person name="Sciutto E."/>
            <person name="Aslett M."/>
            <person name="Beasley H."/>
            <person name="Bennett H.M."/>
            <person name="Cai J."/>
            <person name="Camicia F."/>
            <person name="Clark R."/>
            <person name="Cucher M."/>
            <person name="De Silva N."/>
            <person name="Day T.A."/>
            <person name="Deplazes P."/>
            <person name="Estrada K."/>
            <person name="Fernandez C."/>
            <person name="Holland P.W."/>
            <person name="Hou J."/>
            <person name="Hu S."/>
            <person name="Huckvale T."/>
            <person name="Hung S.S."/>
            <person name="Kamenetzky L."/>
            <person name="Keane J.A."/>
            <person name="Kiss F."/>
            <person name="Koziol U."/>
            <person name="Lambert O."/>
            <person name="Liu K."/>
            <person name="Luo X."/>
            <person name="Luo Y."/>
            <person name="Macchiaroli N."/>
            <person name="Nichol S."/>
            <person name="Paps J."/>
            <person name="Parkinson J."/>
            <person name="Pouchkina-Stantcheva N."/>
            <person name="Riddiford N."/>
            <person name="Rosenzvit M."/>
            <person name="Salinas G."/>
            <person name="Wasmuth J.D."/>
            <person name="Zamanian M."/>
            <person name="Zheng Y."/>
            <person name="Cai X."/>
            <person name="Soberon X."/>
            <person name="Olson P.D."/>
            <person name="Laclette J.P."/>
            <person name="Brehm K."/>
            <person name="Berriman M."/>
            <person name="Garciarrubio A."/>
            <person name="Bobes R.J."/>
            <person name="Fragoso G."/>
            <person name="Sanchez-Flores A."/>
            <person name="Estrada K."/>
            <person name="Cevallos M.A."/>
            <person name="Morett E."/>
            <person name="Gonzalez V."/>
            <person name="Portillo T."/>
            <person name="Ochoa-Leyva A."/>
            <person name="Jose M.V."/>
            <person name="Sciutto E."/>
            <person name="Landa A."/>
            <person name="Jimenez L."/>
            <person name="Valdes V."/>
            <person name="Carrero J.C."/>
            <person name="Larralde C."/>
            <person name="Morales-Montor J."/>
            <person name="Limon-Lason J."/>
            <person name="Soberon X."/>
            <person name="Laclette J.P."/>
        </authorList>
    </citation>
    <scope>NUCLEOTIDE SEQUENCE [LARGE SCALE GENOMIC DNA]</scope>
</reference>
<reference evidence="2" key="2">
    <citation type="submission" date="2014-06" db="EMBL/GenBank/DDBJ databases">
        <authorList>
            <person name="Aslett M."/>
        </authorList>
    </citation>
    <scope>NUCLEOTIDE SEQUENCE</scope>
</reference>
<protein>
    <submittedName>
        <fullName evidence="2 4">Expressed conserved protein</fullName>
    </submittedName>
</protein>
<evidence type="ECO:0000256" key="1">
    <source>
        <dbReference type="SAM" id="MobiDB-lite"/>
    </source>
</evidence>
<dbReference type="PANTHER" id="PTHR31649">
    <property type="entry name" value="AGAP009604-PA"/>
    <property type="match status" value="1"/>
</dbReference>
<dbReference type="EMBL" id="LK028589">
    <property type="protein sequence ID" value="CDS23253.1"/>
    <property type="molecule type" value="Genomic_DNA"/>
</dbReference>
<evidence type="ECO:0000313" key="3">
    <source>
        <dbReference type="Proteomes" id="UP000492820"/>
    </source>
</evidence>
<feature type="compositionally biased region" description="Basic and acidic residues" evidence="1">
    <location>
        <begin position="220"/>
        <end position="231"/>
    </location>
</feature>
<reference evidence="4" key="3">
    <citation type="submission" date="2020-10" db="UniProtKB">
        <authorList>
            <consortium name="WormBaseParasite"/>
        </authorList>
    </citation>
    <scope>IDENTIFICATION</scope>
</reference>
<evidence type="ECO:0000313" key="4">
    <source>
        <dbReference type="WBParaSite" id="EgrG_001101300"/>
    </source>
</evidence>
<dbReference type="PANTHER" id="PTHR31649:SF1">
    <property type="entry name" value="FARNESOIC ACID O-METHYL TRANSFERASE DOMAIN-CONTAINING PROTEIN"/>
    <property type="match status" value="1"/>
</dbReference>